<evidence type="ECO:0000256" key="4">
    <source>
        <dbReference type="ARBA" id="ARBA00022763"/>
    </source>
</evidence>
<dbReference type="AlphaFoldDB" id="A0A4Q7USP8"/>
<evidence type="ECO:0000256" key="7">
    <source>
        <dbReference type="ARBA" id="ARBA00022839"/>
    </source>
</evidence>
<dbReference type="GO" id="GO:0003677">
    <property type="term" value="F:DNA binding"/>
    <property type="evidence" value="ECO:0007669"/>
    <property type="project" value="UniProtKB-KW"/>
</dbReference>
<evidence type="ECO:0000256" key="10">
    <source>
        <dbReference type="ARBA" id="ARBA00023204"/>
    </source>
</evidence>
<dbReference type="InterPro" id="IPR013986">
    <property type="entry name" value="DExx_box_DNA_helicase_dom_sf"/>
</dbReference>
<dbReference type="Gene3D" id="3.40.50.300">
    <property type="entry name" value="P-loop containing nucleotide triphosphate hydrolases"/>
    <property type="match status" value="3"/>
</dbReference>
<comment type="caution">
    <text evidence="18">The sequence shown here is derived from an EMBL/GenBank/DDBJ whole genome shotgun (WGS) entry which is preliminary data.</text>
</comment>
<dbReference type="GO" id="GO:0005524">
    <property type="term" value="F:ATP binding"/>
    <property type="evidence" value="ECO:0007669"/>
    <property type="project" value="UniProtKB-UniRule"/>
</dbReference>
<keyword evidence="5 15" id="KW-0378">Hydrolase</keyword>
<reference evidence="18 19" key="1">
    <citation type="submission" date="2019-02" db="EMBL/GenBank/DDBJ databases">
        <title>Sequencing the genomes of 1000 actinobacteria strains.</title>
        <authorList>
            <person name="Klenk H.-P."/>
        </authorList>
    </citation>
    <scope>NUCLEOTIDE SEQUENCE [LARGE SCALE GENOMIC DNA]</scope>
    <source>
        <strain evidence="18 19">DSM 45779</strain>
    </source>
</reference>
<keyword evidence="2" id="KW-0540">Nuclease</keyword>
<dbReference type="Gene3D" id="1.10.486.10">
    <property type="entry name" value="PCRA, domain 4"/>
    <property type="match status" value="1"/>
</dbReference>
<gene>
    <name evidence="18" type="ORF">EV383_1765</name>
</gene>
<feature type="domain" description="UvrD-like helicase ATP-binding" evidence="16">
    <location>
        <begin position="2"/>
        <end position="294"/>
    </location>
</feature>
<dbReference type="Gene3D" id="3.90.320.10">
    <property type="match status" value="1"/>
</dbReference>
<dbReference type="Gene3D" id="1.10.10.160">
    <property type="match status" value="1"/>
</dbReference>
<keyword evidence="4" id="KW-0227">DNA damage</keyword>
<dbReference type="InterPro" id="IPR027417">
    <property type="entry name" value="P-loop_NTPase"/>
</dbReference>
<dbReference type="Proteomes" id="UP000291591">
    <property type="component" value="Unassembled WGS sequence"/>
</dbReference>
<evidence type="ECO:0000256" key="12">
    <source>
        <dbReference type="ARBA" id="ARBA00034617"/>
    </source>
</evidence>
<comment type="catalytic activity">
    <reaction evidence="14">
        <text>ATP + H2O = ADP + phosphate + H(+)</text>
        <dbReference type="Rhea" id="RHEA:13065"/>
        <dbReference type="ChEBI" id="CHEBI:15377"/>
        <dbReference type="ChEBI" id="CHEBI:15378"/>
        <dbReference type="ChEBI" id="CHEBI:30616"/>
        <dbReference type="ChEBI" id="CHEBI:43474"/>
        <dbReference type="ChEBI" id="CHEBI:456216"/>
        <dbReference type="EC" id="5.6.2.4"/>
    </reaction>
</comment>
<dbReference type="GO" id="GO:0000725">
    <property type="term" value="P:recombinational repair"/>
    <property type="evidence" value="ECO:0007669"/>
    <property type="project" value="TreeGrafter"/>
</dbReference>
<keyword evidence="19" id="KW-1185">Reference proteome</keyword>
<proteinExistence type="inferred from homology"/>
<evidence type="ECO:0000259" key="16">
    <source>
        <dbReference type="PROSITE" id="PS51198"/>
    </source>
</evidence>
<evidence type="ECO:0000256" key="5">
    <source>
        <dbReference type="ARBA" id="ARBA00022801"/>
    </source>
</evidence>
<dbReference type="Pfam" id="PF00580">
    <property type="entry name" value="UvrD-helicase"/>
    <property type="match status" value="1"/>
</dbReference>
<feature type="binding site" evidence="15">
    <location>
        <begin position="23"/>
        <end position="30"/>
    </location>
    <ligand>
        <name>ATP</name>
        <dbReference type="ChEBI" id="CHEBI:30616"/>
    </ligand>
</feature>
<dbReference type="InterPro" id="IPR038726">
    <property type="entry name" value="PDDEXK_AddAB-type"/>
</dbReference>
<keyword evidence="6 15" id="KW-0347">Helicase</keyword>
<dbReference type="GO" id="GO:0043138">
    <property type="term" value="F:3'-5' DNA helicase activity"/>
    <property type="evidence" value="ECO:0007669"/>
    <property type="project" value="UniProtKB-EC"/>
</dbReference>
<dbReference type="PANTHER" id="PTHR11070">
    <property type="entry name" value="UVRD / RECB / PCRA DNA HELICASE FAMILY MEMBER"/>
    <property type="match status" value="1"/>
</dbReference>
<comment type="similarity">
    <text evidence="1">Belongs to the helicase family. UvrD subfamily.</text>
</comment>
<evidence type="ECO:0000313" key="18">
    <source>
        <dbReference type="EMBL" id="RZT84907.1"/>
    </source>
</evidence>
<evidence type="ECO:0000259" key="17">
    <source>
        <dbReference type="PROSITE" id="PS51217"/>
    </source>
</evidence>
<dbReference type="InterPro" id="IPR000212">
    <property type="entry name" value="DNA_helicase_UvrD/REP"/>
</dbReference>
<dbReference type="Pfam" id="PF13361">
    <property type="entry name" value="UvrD_C"/>
    <property type="match status" value="2"/>
</dbReference>
<dbReference type="EMBL" id="SHKL01000001">
    <property type="protein sequence ID" value="RZT84907.1"/>
    <property type="molecule type" value="Genomic_DNA"/>
</dbReference>
<dbReference type="PANTHER" id="PTHR11070:SF2">
    <property type="entry name" value="ATP-DEPENDENT DNA HELICASE SRS2"/>
    <property type="match status" value="1"/>
</dbReference>
<dbReference type="InterPro" id="IPR014017">
    <property type="entry name" value="DNA_helicase_UvrD-like_C"/>
</dbReference>
<dbReference type="SUPFAM" id="SSF52540">
    <property type="entry name" value="P-loop containing nucleoside triphosphate hydrolases"/>
    <property type="match status" value="1"/>
</dbReference>
<evidence type="ECO:0000313" key="19">
    <source>
        <dbReference type="Proteomes" id="UP000291591"/>
    </source>
</evidence>
<dbReference type="EC" id="5.6.2.4" evidence="13"/>
<dbReference type="InterPro" id="IPR014016">
    <property type="entry name" value="UvrD-like_ATP-bd"/>
</dbReference>
<evidence type="ECO:0000256" key="3">
    <source>
        <dbReference type="ARBA" id="ARBA00022741"/>
    </source>
</evidence>
<keyword evidence="8 15" id="KW-0067">ATP-binding</keyword>
<dbReference type="GO" id="GO:0004527">
    <property type="term" value="F:exonuclease activity"/>
    <property type="evidence" value="ECO:0007669"/>
    <property type="project" value="UniProtKB-KW"/>
</dbReference>
<name>A0A4Q7USP8_PSEST</name>
<keyword evidence="10" id="KW-0234">DNA repair</keyword>
<dbReference type="CDD" id="cd17932">
    <property type="entry name" value="DEXQc_UvrD"/>
    <property type="match status" value="1"/>
</dbReference>
<evidence type="ECO:0000256" key="9">
    <source>
        <dbReference type="ARBA" id="ARBA00023125"/>
    </source>
</evidence>
<comment type="catalytic activity">
    <reaction evidence="12">
        <text>Couples ATP hydrolysis with the unwinding of duplex DNA by translocating in the 3'-5' direction.</text>
        <dbReference type="EC" id="5.6.2.4"/>
    </reaction>
</comment>
<evidence type="ECO:0000256" key="1">
    <source>
        <dbReference type="ARBA" id="ARBA00009922"/>
    </source>
</evidence>
<dbReference type="PROSITE" id="PS51217">
    <property type="entry name" value="UVRD_HELICASE_CTER"/>
    <property type="match status" value="1"/>
</dbReference>
<dbReference type="InterPro" id="IPR011604">
    <property type="entry name" value="PDDEXK-like_dom_sf"/>
</dbReference>
<feature type="domain" description="UvrD-like helicase C-terminal" evidence="17">
    <location>
        <begin position="299"/>
        <end position="567"/>
    </location>
</feature>
<evidence type="ECO:0000256" key="13">
    <source>
        <dbReference type="ARBA" id="ARBA00034808"/>
    </source>
</evidence>
<keyword evidence="3 15" id="KW-0547">Nucleotide-binding</keyword>
<evidence type="ECO:0000256" key="2">
    <source>
        <dbReference type="ARBA" id="ARBA00022722"/>
    </source>
</evidence>
<dbReference type="OrthoDB" id="9810135at2"/>
<keyword evidence="9" id="KW-0238">DNA-binding</keyword>
<dbReference type="Pfam" id="PF12705">
    <property type="entry name" value="PDDEXK_1"/>
    <property type="match status" value="1"/>
</dbReference>
<dbReference type="PROSITE" id="PS51198">
    <property type="entry name" value="UVRD_HELICASE_ATP_BIND"/>
    <property type="match status" value="1"/>
</dbReference>
<evidence type="ECO:0000256" key="6">
    <source>
        <dbReference type="ARBA" id="ARBA00022806"/>
    </source>
</evidence>
<evidence type="ECO:0000256" key="15">
    <source>
        <dbReference type="PROSITE-ProRule" id="PRU00560"/>
    </source>
</evidence>
<keyword evidence="7" id="KW-0269">Exonuclease</keyword>
<evidence type="ECO:0000256" key="11">
    <source>
        <dbReference type="ARBA" id="ARBA00023235"/>
    </source>
</evidence>
<organism evidence="18 19">
    <name type="scientific">Pseudonocardia sediminis</name>
    <dbReference type="NCBI Taxonomy" id="1397368"/>
    <lineage>
        <taxon>Bacteria</taxon>
        <taxon>Bacillati</taxon>
        <taxon>Actinomycetota</taxon>
        <taxon>Actinomycetes</taxon>
        <taxon>Pseudonocardiales</taxon>
        <taxon>Pseudonocardiaceae</taxon>
        <taxon>Pseudonocardia</taxon>
    </lineage>
</organism>
<protein>
    <recommendedName>
        <fullName evidence="13">DNA 3'-5' helicase</fullName>
        <ecNumber evidence="13">5.6.2.4</ecNumber>
    </recommendedName>
</protein>
<sequence>MTTYTDAQAEAIATLDEPLQIIACAGSGKTQVISQRIASILARPGVEPRNVVAFTFTEKAAAELKERILGLVETELGDVTGLAEMYVGTMHGYALDLLQRLVPDTFKFSVLTDITNQLFIDRYSAKSGLTSCPTSSAQGALRRYRNSKLYMQILNVLREDTIDATHVPEGVIESFDKYMTLIDDHALFDYTQMINVAVQYLEGDPYEDDDVVRVQEHVERDIQYVVVDEYQDVNPLQERLVRGLVQFGANLCVVGDDDQTIYQWRGSQVANIVTFADRYAGVKQVTLDDNFRSSRGVVEVGRSVAERIPGGQRLPKSMVAAGHQQWGRGDMLALEFDDPAGEAGWIADRIEAMSGLAFADTPGGDPRGLSWSDFAVLFRSVSNDSEPLVKELRERGIPFIVKGLNKLFDSPEIQAVVGIFEFIVNTIDADALKLMWEDAQLLPVGSDWAKALAVLESGRDFGASKRHAVYNIQRLYLDFLEALDMREDNLPGAPVRRELAFYQLGKFSQVISDYEQIYFTTEPKAKYTGFAQWLRFQAPGYYADADADVGYATPDAVTIATVHQSKGLQWPAVFLPALRQNRFPARVMGGVSMRHVIPDAAIQDPGRYRGTVEDETRLFYVAVTRSQKYLFATWAPIQSNQQQRRRSVFWDHVAAQQWVSTVVSPLLSDRLAPQPRHETPQVTLSFSELKYLFECSYQFKLRFLYGFNAPIHEALGYGKGLHDALAEIHKRALEGDILTKDVAESLIGRHLHTPFAYPTLREQLRSAGVKAVERYFDTHGREIAQTEFSEKQIRVHVAPGITVDGRIDLIRRLDTGETAIVDFKSTERAQAEDVTRDQLHVYAVGYKELTGSSADVIEVLNLDDKGKTTREPVHEPLLEAVRDKIHDAGEALRRNDLPRLPVWDDGRCGSCDLVGLCRERLS</sequence>
<dbReference type="RefSeq" id="WP_130289451.1">
    <property type="nucleotide sequence ID" value="NZ_SHKL01000001.1"/>
</dbReference>
<evidence type="ECO:0000256" key="8">
    <source>
        <dbReference type="ARBA" id="ARBA00022840"/>
    </source>
</evidence>
<accession>A0A4Q7USP8</accession>
<evidence type="ECO:0000256" key="14">
    <source>
        <dbReference type="ARBA" id="ARBA00048988"/>
    </source>
</evidence>
<keyword evidence="11" id="KW-0413">Isomerase</keyword>